<dbReference type="CDD" id="cd13749">
    <property type="entry name" value="Zn-ribbon_TFIIS"/>
    <property type="match status" value="1"/>
</dbReference>
<dbReference type="Pfam" id="PF01096">
    <property type="entry name" value="Zn_ribbon_TFIIS"/>
    <property type="match status" value="1"/>
</dbReference>
<evidence type="ECO:0000256" key="2">
    <source>
        <dbReference type="ARBA" id="ARBA00022771"/>
    </source>
</evidence>
<evidence type="ECO:0000313" key="6">
    <source>
        <dbReference type="EMBL" id="QHU02887.1"/>
    </source>
</evidence>
<dbReference type="GO" id="GO:0003676">
    <property type="term" value="F:nucleic acid binding"/>
    <property type="evidence" value="ECO:0007669"/>
    <property type="project" value="InterPro"/>
</dbReference>
<feature type="domain" description="TFIIS-type" evidence="4">
    <location>
        <begin position="128"/>
        <end position="168"/>
    </location>
</feature>
<dbReference type="InterPro" id="IPR003618">
    <property type="entry name" value="TFIIS_cen_dom"/>
</dbReference>
<dbReference type="PROSITE" id="PS51133">
    <property type="entry name" value="ZF_TFIIS_2"/>
    <property type="match status" value="1"/>
</dbReference>
<keyword evidence="3" id="KW-0862">Zinc</keyword>
<dbReference type="GO" id="GO:0031564">
    <property type="term" value="P:transcription antitermination"/>
    <property type="evidence" value="ECO:0007669"/>
    <property type="project" value="TreeGrafter"/>
</dbReference>
<dbReference type="Gene3D" id="2.20.25.10">
    <property type="match status" value="1"/>
</dbReference>
<dbReference type="InterPro" id="IPR001222">
    <property type="entry name" value="Znf_TFIIS"/>
</dbReference>
<evidence type="ECO:0000259" key="5">
    <source>
        <dbReference type="PROSITE" id="PS51321"/>
    </source>
</evidence>
<protein>
    <recommendedName>
        <fullName evidence="7">TFIIS-type domain-containing protein</fullName>
    </recommendedName>
</protein>
<keyword evidence="1" id="KW-0479">Metal-binding</keyword>
<keyword evidence="2" id="KW-0863">Zinc-finger</keyword>
<dbReference type="PANTHER" id="PTHR11477:SF0">
    <property type="entry name" value="IP08861P-RELATED"/>
    <property type="match status" value="1"/>
</dbReference>
<dbReference type="GO" id="GO:0005634">
    <property type="term" value="C:nucleus"/>
    <property type="evidence" value="ECO:0007669"/>
    <property type="project" value="TreeGrafter"/>
</dbReference>
<feature type="domain" description="TFIIS central" evidence="5">
    <location>
        <begin position="10"/>
        <end position="127"/>
    </location>
</feature>
<proteinExistence type="predicted"/>
<accession>A0A6C0JEH2</accession>
<dbReference type="InterPro" id="IPR036575">
    <property type="entry name" value="TFIIS_cen_dom_sf"/>
</dbReference>
<evidence type="ECO:0000256" key="1">
    <source>
        <dbReference type="ARBA" id="ARBA00022723"/>
    </source>
</evidence>
<dbReference type="Pfam" id="PF07500">
    <property type="entry name" value="TFIIS_M"/>
    <property type="match status" value="1"/>
</dbReference>
<dbReference type="AlphaFoldDB" id="A0A6C0JEH2"/>
<evidence type="ECO:0000259" key="4">
    <source>
        <dbReference type="PROSITE" id="PS51133"/>
    </source>
</evidence>
<dbReference type="PROSITE" id="PS51321">
    <property type="entry name" value="TFIIS_CENTRAL"/>
    <property type="match status" value="1"/>
</dbReference>
<dbReference type="GO" id="GO:0031440">
    <property type="term" value="P:regulation of mRNA 3'-end processing"/>
    <property type="evidence" value="ECO:0007669"/>
    <property type="project" value="TreeGrafter"/>
</dbReference>
<dbReference type="SUPFAM" id="SSF46942">
    <property type="entry name" value="Elongation factor TFIIS domain 2"/>
    <property type="match status" value="1"/>
</dbReference>
<dbReference type="GO" id="GO:0006362">
    <property type="term" value="P:transcription elongation by RNA polymerase I"/>
    <property type="evidence" value="ECO:0007669"/>
    <property type="project" value="TreeGrafter"/>
</dbReference>
<dbReference type="SUPFAM" id="SSF57783">
    <property type="entry name" value="Zinc beta-ribbon"/>
    <property type="match status" value="1"/>
</dbReference>
<evidence type="ECO:0000256" key="3">
    <source>
        <dbReference type="ARBA" id="ARBA00022833"/>
    </source>
</evidence>
<dbReference type="InterPro" id="IPR035100">
    <property type="entry name" value="TF_IIS-typ"/>
</dbReference>
<dbReference type="PROSITE" id="PS00466">
    <property type="entry name" value="ZF_TFIIS_1"/>
    <property type="match status" value="1"/>
</dbReference>
<reference evidence="6" key="1">
    <citation type="journal article" date="2020" name="Nature">
        <title>Giant virus diversity and host interactions through global metagenomics.</title>
        <authorList>
            <person name="Schulz F."/>
            <person name="Roux S."/>
            <person name="Paez-Espino D."/>
            <person name="Jungbluth S."/>
            <person name="Walsh D.A."/>
            <person name="Denef V.J."/>
            <person name="McMahon K.D."/>
            <person name="Konstantinidis K.T."/>
            <person name="Eloe-Fadrosh E.A."/>
            <person name="Kyrpides N.C."/>
            <person name="Woyke T."/>
        </authorList>
    </citation>
    <scope>NUCLEOTIDE SEQUENCE</scope>
    <source>
        <strain evidence="6">GVMAG-M-3300025890-48</strain>
    </source>
</reference>
<dbReference type="Gene3D" id="1.10.472.30">
    <property type="entry name" value="Transcription elongation factor S-II, central domain"/>
    <property type="match status" value="1"/>
</dbReference>
<sequence>MRSIENPDNFRKNVRKQLRKFMIKDSHAINLEKSILNYAILKSSERNVVKKWENPYFIQIYIDRFRTVWLNIKNTKLLEKIKSKEIKPHEIGKMTHQEMQPEKWKLLIQKKKDRDENRYTSKLEANTDNYKCRKCGSKECSYYQLQTRSADEPMTTYVTCIKCGNRWKC</sequence>
<dbReference type="GO" id="GO:0006368">
    <property type="term" value="P:transcription elongation by RNA polymerase II"/>
    <property type="evidence" value="ECO:0007669"/>
    <property type="project" value="TreeGrafter"/>
</dbReference>
<dbReference type="EMBL" id="MN740367">
    <property type="protein sequence ID" value="QHU02887.1"/>
    <property type="molecule type" value="Genomic_DNA"/>
</dbReference>
<evidence type="ECO:0008006" key="7">
    <source>
        <dbReference type="Google" id="ProtNLM"/>
    </source>
</evidence>
<organism evidence="6">
    <name type="scientific">viral metagenome</name>
    <dbReference type="NCBI Taxonomy" id="1070528"/>
    <lineage>
        <taxon>unclassified sequences</taxon>
        <taxon>metagenomes</taxon>
        <taxon>organismal metagenomes</taxon>
    </lineage>
</organism>
<dbReference type="PIRSF" id="PIRSF006704">
    <property type="entry name" value="TF_IIS"/>
    <property type="match status" value="1"/>
</dbReference>
<dbReference type="GO" id="GO:0008270">
    <property type="term" value="F:zinc ion binding"/>
    <property type="evidence" value="ECO:0007669"/>
    <property type="project" value="UniProtKB-KW"/>
</dbReference>
<dbReference type="SMART" id="SM00440">
    <property type="entry name" value="ZnF_C2C2"/>
    <property type="match status" value="1"/>
</dbReference>
<dbReference type="PANTHER" id="PTHR11477">
    <property type="entry name" value="TRANSCRIPTION FACTOR S-II ZINC FINGER DOMAIN-CONTAINING PROTEIN"/>
    <property type="match status" value="1"/>
</dbReference>
<name>A0A6C0JEH2_9ZZZZ</name>